<reference evidence="2 3" key="1">
    <citation type="submission" date="2019-09" db="EMBL/GenBank/DDBJ databases">
        <title>Draft genome sequence of Acinetobacter tandoii W4-4-4 isolated from environmental water sample.</title>
        <authorList>
            <person name="Wee S.K."/>
            <person name="Yan B."/>
            <person name="Mustaffa S.B."/>
            <person name="Yap E.P.H."/>
        </authorList>
    </citation>
    <scope>NUCLEOTIDE SEQUENCE [LARGE SCALE GENOMIC DNA]</scope>
    <source>
        <strain evidence="2 3">W4-4-4</strain>
    </source>
</reference>
<evidence type="ECO:0008006" key="4">
    <source>
        <dbReference type="Google" id="ProtNLM"/>
    </source>
</evidence>
<dbReference type="AlphaFoldDB" id="A0A5N4WPX0"/>
<comment type="caution">
    <text evidence="2">The sequence shown here is derived from an EMBL/GenBank/DDBJ whole genome shotgun (WGS) entry which is preliminary data.</text>
</comment>
<evidence type="ECO:0000256" key="1">
    <source>
        <dbReference type="SAM" id="SignalP"/>
    </source>
</evidence>
<feature type="chain" id="PRO_5024458160" description="DUF3298 domain-containing protein" evidence="1">
    <location>
        <begin position="20"/>
        <end position="209"/>
    </location>
</feature>
<gene>
    <name evidence="2" type="ORF">F4W09_03335</name>
</gene>
<organism evidence="2 3">
    <name type="scientific">Acinetobacter tandoii</name>
    <dbReference type="NCBI Taxonomy" id="202954"/>
    <lineage>
        <taxon>Bacteria</taxon>
        <taxon>Pseudomonadati</taxon>
        <taxon>Pseudomonadota</taxon>
        <taxon>Gammaproteobacteria</taxon>
        <taxon>Moraxellales</taxon>
        <taxon>Moraxellaceae</taxon>
        <taxon>Acinetobacter</taxon>
    </lineage>
</organism>
<sequence>MKINTILMSLCVLSTISHANAISYNYVTSIKVNQIELNAPVSADQINKLVKTESTKTHRTYSECTGNYEYSLNPSSNQALTFEIYAEDNPQIKHEQFYQDKSNFKQLGQTKGRVWLTWNNSKDMNDKIVVNNTQITPQYTLQQFKQDFKHSAQSMNPKGDAQVLILEVEQVKEFMKHPEDFSPPYTAYLNFSFKNGKLAQFSIQQALAC</sequence>
<dbReference type="EMBL" id="VXLD01000002">
    <property type="protein sequence ID" value="KAB1858280.1"/>
    <property type="molecule type" value="Genomic_DNA"/>
</dbReference>
<name>A0A5N4WPX0_9GAMM</name>
<protein>
    <recommendedName>
        <fullName evidence="4">DUF3298 domain-containing protein</fullName>
    </recommendedName>
</protein>
<accession>A0A5N4WPX0</accession>
<dbReference type="Proteomes" id="UP000325788">
    <property type="component" value="Unassembled WGS sequence"/>
</dbReference>
<evidence type="ECO:0000313" key="2">
    <source>
        <dbReference type="EMBL" id="KAB1858280.1"/>
    </source>
</evidence>
<feature type="signal peptide" evidence="1">
    <location>
        <begin position="1"/>
        <end position="19"/>
    </location>
</feature>
<evidence type="ECO:0000313" key="3">
    <source>
        <dbReference type="Proteomes" id="UP000325788"/>
    </source>
</evidence>
<keyword evidence="1" id="KW-0732">Signal</keyword>
<proteinExistence type="predicted"/>